<comment type="caution">
    <text evidence="3">The sequence shown here is derived from an EMBL/GenBank/DDBJ whole genome shotgun (WGS) entry which is preliminary data.</text>
</comment>
<reference evidence="3 4" key="1">
    <citation type="submission" date="2020-06" db="EMBL/GenBank/DDBJ databases">
        <title>Actinomadura xiongansis sp. nov., isolated from soil of Baiyangdian.</title>
        <authorList>
            <person name="Zhang X."/>
        </authorList>
    </citation>
    <scope>NUCLEOTIDE SEQUENCE [LARGE SCALE GENOMIC DNA]</scope>
    <source>
        <strain evidence="3 4">HBUM206468</strain>
    </source>
</reference>
<dbReference type="PANTHER" id="PTHR33988">
    <property type="entry name" value="ENDORIBONUCLEASE MAZF-RELATED"/>
    <property type="match status" value="1"/>
</dbReference>
<accession>A0ABR7LWI4</accession>
<dbReference type="InterPro" id="IPR011067">
    <property type="entry name" value="Plasmid_toxin/cell-grow_inhib"/>
</dbReference>
<dbReference type="SUPFAM" id="SSF50118">
    <property type="entry name" value="Cell growth inhibitor/plasmid maintenance toxic component"/>
    <property type="match status" value="1"/>
</dbReference>
<evidence type="ECO:0000313" key="4">
    <source>
        <dbReference type="Proteomes" id="UP000805614"/>
    </source>
</evidence>
<evidence type="ECO:0000256" key="2">
    <source>
        <dbReference type="ARBA" id="ARBA00022649"/>
    </source>
</evidence>
<dbReference type="Gene3D" id="2.30.30.110">
    <property type="match status" value="1"/>
</dbReference>
<keyword evidence="4" id="KW-1185">Reference proteome</keyword>
<proteinExistence type="inferred from homology"/>
<dbReference type="InterPro" id="IPR003477">
    <property type="entry name" value="PemK-like"/>
</dbReference>
<dbReference type="RefSeq" id="WP_187245985.1">
    <property type="nucleotide sequence ID" value="NZ_BAAAOK010000001.1"/>
</dbReference>
<name>A0ABR7LWI4_9ACTN</name>
<sequence length="106" mass="11789">MRGDVYRLRAARDTVGHEQKGHRFAVIVQSDFLSHLSTVLVAPTSTSASATFFRPDIELNGRKTRVMVEQTAAIDPMRLGAFAGRLSLYELDQVDTALRTMLALPR</sequence>
<dbReference type="PANTHER" id="PTHR33988:SF2">
    <property type="entry name" value="ENDORIBONUCLEASE MAZF"/>
    <property type="match status" value="1"/>
</dbReference>
<evidence type="ECO:0000313" key="3">
    <source>
        <dbReference type="EMBL" id="MBC6468944.1"/>
    </source>
</evidence>
<comment type="similarity">
    <text evidence="1">Belongs to the PemK/MazF family.</text>
</comment>
<gene>
    <name evidence="3" type="ORF">HKK74_26125</name>
</gene>
<organism evidence="3 4">
    <name type="scientific">Actinomadura alba</name>
    <dbReference type="NCBI Taxonomy" id="406431"/>
    <lineage>
        <taxon>Bacteria</taxon>
        <taxon>Bacillati</taxon>
        <taxon>Actinomycetota</taxon>
        <taxon>Actinomycetes</taxon>
        <taxon>Streptosporangiales</taxon>
        <taxon>Thermomonosporaceae</taxon>
        <taxon>Actinomadura</taxon>
    </lineage>
</organism>
<evidence type="ECO:0000256" key="1">
    <source>
        <dbReference type="ARBA" id="ARBA00007521"/>
    </source>
</evidence>
<dbReference type="EMBL" id="JABVEC010000022">
    <property type="protein sequence ID" value="MBC6468944.1"/>
    <property type="molecule type" value="Genomic_DNA"/>
</dbReference>
<protein>
    <submittedName>
        <fullName evidence="3">Type II toxin-antitoxin system PemK/MazF family toxin</fullName>
    </submittedName>
</protein>
<keyword evidence="2" id="KW-1277">Toxin-antitoxin system</keyword>
<dbReference type="Pfam" id="PF02452">
    <property type="entry name" value="PemK_toxin"/>
    <property type="match status" value="1"/>
</dbReference>
<dbReference type="Proteomes" id="UP000805614">
    <property type="component" value="Unassembled WGS sequence"/>
</dbReference>